<dbReference type="EMBL" id="QKZR01000001">
    <property type="protein sequence ID" value="PZX43248.1"/>
    <property type="molecule type" value="Genomic_DNA"/>
</dbReference>
<evidence type="ECO:0000256" key="1">
    <source>
        <dbReference type="SAM" id="Phobius"/>
    </source>
</evidence>
<keyword evidence="1" id="KW-0812">Transmembrane</keyword>
<dbReference type="Proteomes" id="UP000248584">
    <property type="component" value="Unassembled WGS sequence"/>
</dbReference>
<keyword evidence="1" id="KW-0472">Membrane</keyword>
<sequence>MRQKIAIAQRQKMKDYFNNVLVKFLLMICLSILVNSCVSNSIVVGLYGKCPDGYFACNQIELKKDQTFEYYQFMDVGGASVIKGTWKKSSENLVILNSYDQPVNSKTTLIGRHNPNFKEKEIQIQINDKSEPFSFAFVSLNNGEYYGNADQDGIINFEIKERLRSITFQFLTYKETINIENLDFNEFVINLKDVPESSRRNYFINEKVIIKSRKLTIDSLYTLKKTKAKNKRRD</sequence>
<protein>
    <recommendedName>
        <fullName evidence="4">Lipoprotein</fullName>
    </recommendedName>
</protein>
<accession>A0ABX5PZM0</accession>
<name>A0ABX5PZM0_9FLAO</name>
<evidence type="ECO:0000313" key="2">
    <source>
        <dbReference type="EMBL" id="PZX43248.1"/>
    </source>
</evidence>
<organism evidence="2 3">
    <name type="scientific">Nonlabens dokdonensis</name>
    <dbReference type="NCBI Taxonomy" id="328515"/>
    <lineage>
        <taxon>Bacteria</taxon>
        <taxon>Pseudomonadati</taxon>
        <taxon>Bacteroidota</taxon>
        <taxon>Flavobacteriia</taxon>
        <taxon>Flavobacteriales</taxon>
        <taxon>Flavobacteriaceae</taxon>
        <taxon>Nonlabens</taxon>
    </lineage>
</organism>
<keyword evidence="3" id="KW-1185">Reference proteome</keyword>
<gene>
    <name evidence="2" type="ORF">LX97_00248</name>
</gene>
<reference evidence="2 3" key="1">
    <citation type="submission" date="2018-06" db="EMBL/GenBank/DDBJ databases">
        <title>Genomic Encyclopedia of Archaeal and Bacterial Type Strains, Phase II (KMG-II): from individual species to whole genera.</title>
        <authorList>
            <person name="Goeker M."/>
        </authorList>
    </citation>
    <scope>NUCLEOTIDE SEQUENCE [LARGE SCALE GENOMIC DNA]</scope>
    <source>
        <strain evidence="2 3">DSM 17205</strain>
    </source>
</reference>
<keyword evidence="1" id="KW-1133">Transmembrane helix</keyword>
<evidence type="ECO:0008006" key="4">
    <source>
        <dbReference type="Google" id="ProtNLM"/>
    </source>
</evidence>
<evidence type="ECO:0000313" key="3">
    <source>
        <dbReference type="Proteomes" id="UP000248584"/>
    </source>
</evidence>
<comment type="caution">
    <text evidence="2">The sequence shown here is derived from an EMBL/GenBank/DDBJ whole genome shotgun (WGS) entry which is preliminary data.</text>
</comment>
<proteinExistence type="predicted"/>
<feature type="transmembrane region" description="Helical" evidence="1">
    <location>
        <begin position="20"/>
        <end position="47"/>
    </location>
</feature>